<dbReference type="AlphaFoldDB" id="A0A1W0E5K8"/>
<comment type="caution">
    <text evidence="2">The sequence shown here is derived from an EMBL/GenBank/DDBJ whole genome shotgun (WGS) entry which is preliminary data.</text>
</comment>
<dbReference type="SUPFAM" id="SSF53300">
    <property type="entry name" value="vWA-like"/>
    <property type="match status" value="1"/>
</dbReference>
<dbReference type="VEuPathDB" id="MicrosporidiaDB:EHP00_36"/>
<evidence type="ECO:0000313" key="3">
    <source>
        <dbReference type="Proteomes" id="UP000192758"/>
    </source>
</evidence>
<evidence type="ECO:0000313" key="2">
    <source>
        <dbReference type="EMBL" id="OQS54530.1"/>
    </source>
</evidence>
<dbReference type="STRING" id="646526.A0A1W0E5K8"/>
<dbReference type="Proteomes" id="UP000192758">
    <property type="component" value="Unassembled WGS sequence"/>
</dbReference>
<reference evidence="2 3" key="1">
    <citation type="journal article" date="2017" name="Environ. Microbiol.">
        <title>Decay of the glycolytic pathway and adaptation to intranuclear parasitism within Enterocytozoonidae microsporidia.</title>
        <authorList>
            <person name="Wiredu Boakye D."/>
            <person name="Jaroenlak P."/>
            <person name="Prachumwat A."/>
            <person name="Williams T.A."/>
            <person name="Bateman K.S."/>
            <person name="Itsathitphaisarn O."/>
            <person name="Sritunyalucksana K."/>
            <person name="Paszkiewicz K.H."/>
            <person name="Moore K.A."/>
            <person name="Stentiford G.D."/>
            <person name="Williams B.A."/>
        </authorList>
    </citation>
    <scope>NUCLEOTIDE SEQUENCE [LARGE SCALE GENOMIC DNA]</scope>
    <source>
        <strain evidence="2 3">TH1</strain>
    </source>
</reference>
<name>A0A1W0E5K8_9MICR</name>
<keyword evidence="3" id="KW-1185">Reference proteome</keyword>
<dbReference type="Gene3D" id="3.40.50.410">
    <property type="entry name" value="von Willebrand factor, type A domain"/>
    <property type="match status" value="1"/>
</dbReference>
<organism evidence="2 3">
    <name type="scientific">Ecytonucleospora hepatopenaei</name>
    <dbReference type="NCBI Taxonomy" id="646526"/>
    <lineage>
        <taxon>Eukaryota</taxon>
        <taxon>Fungi</taxon>
        <taxon>Fungi incertae sedis</taxon>
        <taxon>Microsporidia</taxon>
        <taxon>Enterocytozoonidae</taxon>
        <taxon>Ecytonucleospora</taxon>
    </lineage>
</organism>
<dbReference type="InterPro" id="IPR036465">
    <property type="entry name" value="vWFA_dom_sf"/>
</dbReference>
<sequence>MPEIVAIVVDNGISSQNQDYLPSRFAIQKETVTSIINKMFDGSAENKLGIFPTCQEIKNKIITPTSDKQFLYDFIFELDLDKTLDYSLALFQADQALQLSELTTKKMLLFLSSPIEEFGKVLEEISNIATKGITLKVICMGEAVNFGEMAREELQMDHVDFLLLKPEHYVEDEIYAFLLDEQYEDPELKEALEKSMYEK</sequence>
<protein>
    <submittedName>
        <fullName evidence="2">RPN10</fullName>
    </submittedName>
</protein>
<feature type="domain" description="VWFA" evidence="1">
    <location>
        <begin position="5"/>
        <end position="111"/>
    </location>
</feature>
<dbReference type="InterPro" id="IPR002035">
    <property type="entry name" value="VWF_A"/>
</dbReference>
<dbReference type="OrthoDB" id="1731724at2759"/>
<proteinExistence type="predicted"/>
<dbReference type="Pfam" id="PF13519">
    <property type="entry name" value="VWA_2"/>
    <property type="match status" value="1"/>
</dbReference>
<dbReference type="EMBL" id="MNPJ01000019">
    <property type="protein sequence ID" value="OQS54530.1"/>
    <property type="molecule type" value="Genomic_DNA"/>
</dbReference>
<evidence type="ECO:0000259" key="1">
    <source>
        <dbReference type="Pfam" id="PF13519"/>
    </source>
</evidence>
<accession>A0A1W0E5K8</accession>
<gene>
    <name evidence="2" type="primary">RPN10</name>
    <name evidence="2" type="ORF">EHP00_36</name>
</gene>